<feature type="region of interest" description="Disordered" evidence="1">
    <location>
        <begin position="81"/>
        <end position="116"/>
    </location>
</feature>
<protein>
    <submittedName>
        <fullName evidence="2">Uncharacterized protein</fullName>
    </submittedName>
</protein>
<proteinExistence type="predicted"/>
<feature type="compositionally biased region" description="Polar residues" evidence="1">
    <location>
        <begin position="29"/>
        <end position="45"/>
    </location>
</feature>
<evidence type="ECO:0000313" key="2">
    <source>
        <dbReference type="EMBL" id="CAD7702854.1"/>
    </source>
</evidence>
<feature type="compositionally biased region" description="Low complexity" evidence="1">
    <location>
        <begin position="1"/>
        <end position="23"/>
    </location>
</feature>
<dbReference type="AlphaFoldDB" id="A0A8S1J6P2"/>
<evidence type="ECO:0000256" key="1">
    <source>
        <dbReference type="SAM" id="MobiDB-lite"/>
    </source>
</evidence>
<comment type="caution">
    <text evidence="2">The sequence shown here is derived from an EMBL/GenBank/DDBJ whole genome shotgun (WGS) entry which is preliminary data.</text>
</comment>
<evidence type="ECO:0000313" key="3">
    <source>
        <dbReference type="Proteomes" id="UP000708148"/>
    </source>
</evidence>
<dbReference type="Proteomes" id="UP000708148">
    <property type="component" value="Unassembled WGS sequence"/>
</dbReference>
<reference evidence="2" key="1">
    <citation type="submission" date="2020-12" db="EMBL/GenBank/DDBJ databases">
        <authorList>
            <person name="Iha C."/>
        </authorList>
    </citation>
    <scope>NUCLEOTIDE SEQUENCE</scope>
</reference>
<gene>
    <name evidence="2" type="ORF">OSTQU699_LOCUS8209</name>
</gene>
<keyword evidence="3" id="KW-1185">Reference proteome</keyword>
<organism evidence="2 3">
    <name type="scientific">Ostreobium quekettii</name>
    <dbReference type="NCBI Taxonomy" id="121088"/>
    <lineage>
        <taxon>Eukaryota</taxon>
        <taxon>Viridiplantae</taxon>
        <taxon>Chlorophyta</taxon>
        <taxon>core chlorophytes</taxon>
        <taxon>Ulvophyceae</taxon>
        <taxon>TCBD clade</taxon>
        <taxon>Bryopsidales</taxon>
        <taxon>Ostreobineae</taxon>
        <taxon>Ostreobiaceae</taxon>
        <taxon>Ostreobium</taxon>
    </lineage>
</organism>
<accession>A0A8S1J6P2</accession>
<name>A0A8S1J6P2_9CHLO</name>
<dbReference type="EMBL" id="CAJHUC010001974">
    <property type="protein sequence ID" value="CAD7702854.1"/>
    <property type="molecule type" value="Genomic_DNA"/>
</dbReference>
<feature type="region of interest" description="Disordered" evidence="1">
    <location>
        <begin position="1"/>
        <end position="65"/>
    </location>
</feature>
<sequence>MADSSSQPTGSGSSSTIHGITESLRGLNQEYNDINSGAITRQKSTAHAGVSSRWRRSQTGLGKGAKEVDTMIHRYFSPALSLGITQEEATRPSKAGPTSPQGRETDEEASTRASASPICRSLDAEYMSPEHCQSILREVRVLREDANRMVACMGKATRSSAETRGSKRRAP</sequence>